<feature type="signal peptide" evidence="1">
    <location>
        <begin position="1"/>
        <end position="21"/>
    </location>
</feature>
<evidence type="ECO:0000313" key="3">
    <source>
        <dbReference type="Proteomes" id="UP000198697"/>
    </source>
</evidence>
<dbReference type="STRING" id="82805.SAMN04487998_3165"/>
<name>A0A1I0I8A8_9BACT</name>
<dbReference type="NCBIfam" id="TIGR04183">
    <property type="entry name" value="Por_Secre_tail"/>
    <property type="match status" value="1"/>
</dbReference>
<dbReference type="InterPro" id="IPR026444">
    <property type="entry name" value="Secre_tail"/>
</dbReference>
<protein>
    <submittedName>
        <fullName evidence="2">Por secretion system C-terminal sorting domain-containing protein</fullName>
    </submittedName>
</protein>
<dbReference type="RefSeq" id="WP_092773283.1">
    <property type="nucleotide sequence ID" value="NZ_FOHS01000004.1"/>
</dbReference>
<evidence type="ECO:0000256" key="1">
    <source>
        <dbReference type="SAM" id="SignalP"/>
    </source>
</evidence>
<dbReference type="OrthoDB" id="927019at2"/>
<dbReference type="AlphaFoldDB" id="A0A1I0I8A8"/>
<reference evidence="3" key="1">
    <citation type="submission" date="2016-10" db="EMBL/GenBank/DDBJ databases">
        <authorList>
            <person name="Varghese N."/>
            <person name="Submissions S."/>
        </authorList>
    </citation>
    <scope>NUCLEOTIDE SEQUENCE [LARGE SCALE GENOMIC DNA]</scope>
    <source>
        <strain evidence="3">DSM 15310</strain>
    </source>
</reference>
<evidence type="ECO:0000313" key="2">
    <source>
        <dbReference type="EMBL" id="SET92077.1"/>
    </source>
</evidence>
<dbReference type="Proteomes" id="UP000198697">
    <property type="component" value="Unassembled WGS sequence"/>
</dbReference>
<gene>
    <name evidence="2" type="ORF">SAMN04487998_3165</name>
</gene>
<organism evidence="2 3">
    <name type="scientific">Hymenobacter actinosclerus</name>
    <dbReference type="NCBI Taxonomy" id="82805"/>
    <lineage>
        <taxon>Bacteria</taxon>
        <taxon>Pseudomonadati</taxon>
        <taxon>Bacteroidota</taxon>
        <taxon>Cytophagia</taxon>
        <taxon>Cytophagales</taxon>
        <taxon>Hymenobacteraceae</taxon>
        <taxon>Hymenobacter</taxon>
    </lineage>
</organism>
<proteinExistence type="predicted"/>
<keyword evidence="3" id="KW-1185">Reference proteome</keyword>
<feature type="chain" id="PRO_5011594443" evidence="1">
    <location>
        <begin position="22"/>
        <end position="771"/>
    </location>
</feature>
<sequence>MKKNYLLFVGLLLGLVPAARAQYEFKDAADASSNGLGPYEQSFNTLSGTVPFTNNTTIPGVYAQAFVNGAPYQPLGLLANDGSNSGEGYYHFGTVGSSDRSFGGIAALSTGTGIGYVGIRFKNSSGKPIKNLEVQYAMEQWYNSGRQDAASVSVSYQMGGTVADLLTGTWTDVPELKVDAPSTATVIASRDGNSPSNRRVRQTTIENINLAAGQEVMIRWGYALNTNTNGNGLSIDDVVVTPQTNVFYSKATGQLNVLGSWGQSIDGTGVSPTSFTADNTTYYVQGAEADRISTTWTVSGANSKIVVGTATTPATLRIEYNKNISGRIDVSNNSVLLNRHTPTATYGPVGFTFGALGRTSTVEYNSNDTEHLILPAQYGNLKVSGAGGKRLASTVIVNGNLDLSSSARLVLDNYSLTINKGGSLLNSSPTAYVVTNGKGTLRQTVANSGTDVLFPVGSSATSYTPAALQQPNSTTARNEDVYGVRVIDNVYTTYDNAGTGTTVINKESVKKTWLVDEEVSGNSDVTMTLQWNAADETPAPNAFDRTKAYISHYSAGTFDKPASSAATTGTTPNAYKLTQTGITSFSPFVVSSRPRGVLPVTLLSFGARRAQQAVLCEWRTAQELNNDYFIVERSLSGTGFVAVGTVTGRGTTTTEQQYRFVDQQAPTGLVYYRLRQVDTDGTETYSAVVTISANATAADYLVTVTPNPGTGLYQLVAPATGRPAEIFNVLGSQVQTVAADGRINLQAQPAGVYLLRLYLPEGPRSIRIIKE</sequence>
<keyword evidence="1" id="KW-0732">Signal</keyword>
<dbReference type="EMBL" id="FOHS01000004">
    <property type="protein sequence ID" value="SET92077.1"/>
    <property type="molecule type" value="Genomic_DNA"/>
</dbReference>
<accession>A0A1I0I8A8</accession>